<dbReference type="GO" id="GO:0006302">
    <property type="term" value="P:double-strand break repair"/>
    <property type="evidence" value="ECO:0007669"/>
    <property type="project" value="InterPro"/>
</dbReference>
<dbReference type="GO" id="GO:0000731">
    <property type="term" value="P:DNA synthesis involved in DNA repair"/>
    <property type="evidence" value="ECO:0007669"/>
    <property type="project" value="TreeGrafter"/>
</dbReference>
<reference evidence="3 4" key="1">
    <citation type="submission" date="2020-08" db="EMBL/GenBank/DDBJ databases">
        <title>Genomic Encyclopedia of Type Strains, Phase III (KMG-III): the genomes of soil and plant-associated and newly described type strains.</title>
        <authorList>
            <person name="Whitman W."/>
        </authorList>
    </citation>
    <scope>NUCLEOTIDE SEQUENCE [LARGE SCALE GENOMIC DNA]</scope>
    <source>
        <strain evidence="3 4">CECT 8234</strain>
    </source>
</reference>
<dbReference type="NCBIfam" id="NF045780">
    <property type="entry name" value="TrlF_fam_ATP"/>
    <property type="match status" value="1"/>
</dbReference>
<dbReference type="AlphaFoldDB" id="A0A7W5C759"/>
<protein>
    <submittedName>
        <fullName evidence="3">ABC-type cobalamin/Fe3+-siderophores transport system ATPase subunit</fullName>
    </submittedName>
</protein>
<gene>
    <name evidence="3" type="ORF">FHS16_002243</name>
</gene>
<sequence length="921" mass="106415">MSYKGMRWFKCDFQMQTPGDYHNWCHDDPAYLGANYSPEELEHSVEMYLTRCHEVDLQVICVTDHNFIGREYLETLQRKNHSVSSRLGKKPLVIFPGFEIEISQGLGVHLLCIFNHDKPLQDIDDIVTSIGLHRSGRVKDGNIVPAQIIFQDFARIIQNDHNGIIVAAHPTSESGFLNDNFITTHFQQEMFTSPHLLAMEVPKPLEALSRNWRKMITADSSCHREWKRHRRIAAVMSSDAYRLTEGDKGHIGKRATWMKMSNPSIDSIKQAFLDCERINLQTNSPSNDINHDRILSLTINNTAFLQDQKIYLSPNLNCIIGGRGSGKSSILEYIRLCSCHGEDLKQNDQISRIKNTFQDNTTIQLEWRYKNGLNDVFEYSKSDHSPRIIQREVQEPKAILRNLNVEVLSQREITQLAQEQSSLARLIDKLTGHELEHLKSLEINLISEIQQLQQTKNRNERLIAERKVILQERDELKRQWDAFVAVRLENERKLKANQAQKYIDDILQESITLSTTWIEQVNTFVSQHADIVTQDWIETDYFTKLNEGLISAKNRFKDDLASSIKNYTDSINLLTVNNDAWGFIAASIEETETNFIIACTEQGLRPEELELLKVTEASLAIKDKQLDEKEEQLRSFSQDIELLYKKIEHLHENWLTQTNLKGNKINEILFSGDVPMVTTETPFISVEILYSKDLDHFSTIWNDTQIKRNTRLGRNWEEIGRHLFTQFIELQEPSPWVLLNKWCDHSQLMPVDIQTLHPELLNYLQQDQRTFWDGLQTKKVNDRINITLFRSDGTRAGSLDDNGLSDGQKNTAILALLFAHGNNPIIIDQPEDELDSDFIYNELVPLLRRVKYKRQIILSTHNANIPVNGDSELVYAINAHMGRGMIKAEGGLETPNVRDTVLHIMEGSEEAFKRRREKYSF</sequence>
<keyword evidence="1" id="KW-0175">Coiled coil</keyword>
<evidence type="ECO:0000313" key="4">
    <source>
        <dbReference type="Proteomes" id="UP000518605"/>
    </source>
</evidence>
<dbReference type="PANTHER" id="PTHR32182:SF22">
    <property type="entry name" value="ATP-DEPENDENT ENDONUCLEASE, OLD FAMILY-RELATED"/>
    <property type="match status" value="1"/>
</dbReference>
<dbReference type="EMBL" id="JACHXW010000005">
    <property type="protein sequence ID" value="MBB3152197.1"/>
    <property type="molecule type" value="Genomic_DNA"/>
</dbReference>
<dbReference type="PANTHER" id="PTHR32182">
    <property type="entry name" value="DNA REPLICATION AND REPAIR PROTEIN RECF"/>
    <property type="match status" value="1"/>
</dbReference>
<dbReference type="GO" id="GO:0016887">
    <property type="term" value="F:ATP hydrolysis activity"/>
    <property type="evidence" value="ECO:0007669"/>
    <property type="project" value="InterPro"/>
</dbReference>
<dbReference type="InterPro" id="IPR027417">
    <property type="entry name" value="P-loop_NTPase"/>
</dbReference>
<dbReference type="SUPFAM" id="SSF52540">
    <property type="entry name" value="P-loop containing nucleoside triphosphate hydrolases"/>
    <property type="match status" value="1"/>
</dbReference>
<evidence type="ECO:0000313" key="3">
    <source>
        <dbReference type="EMBL" id="MBB3152197.1"/>
    </source>
</evidence>
<proteinExistence type="predicted"/>
<dbReference type="RefSeq" id="WP_183561870.1">
    <property type="nucleotide sequence ID" value="NZ_CBCSLB010000003.1"/>
</dbReference>
<dbReference type="SUPFAM" id="SSF89550">
    <property type="entry name" value="PHP domain-like"/>
    <property type="match status" value="1"/>
</dbReference>
<dbReference type="InterPro" id="IPR054787">
    <property type="entry name" value="TrlF_ATPase"/>
</dbReference>
<dbReference type="InterPro" id="IPR038729">
    <property type="entry name" value="Rad50/SbcC_AAA"/>
</dbReference>
<accession>A0A7W5C759</accession>
<dbReference type="Gene3D" id="3.40.50.300">
    <property type="entry name" value="P-loop containing nucleotide triphosphate hydrolases"/>
    <property type="match status" value="2"/>
</dbReference>
<dbReference type="InterPro" id="IPR016195">
    <property type="entry name" value="Pol/histidinol_Pase-like"/>
</dbReference>
<comment type="caution">
    <text evidence="3">The sequence shown here is derived from an EMBL/GenBank/DDBJ whole genome shotgun (WGS) entry which is preliminary data.</text>
</comment>
<keyword evidence="4" id="KW-1185">Reference proteome</keyword>
<evidence type="ECO:0000256" key="1">
    <source>
        <dbReference type="SAM" id="Coils"/>
    </source>
</evidence>
<evidence type="ECO:0000259" key="2">
    <source>
        <dbReference type="Pfam" id="PF13476"/>
    </source>
</evidence>
<dbReference type="Proteomes" id="UP000518605">
    <property type="component" value="Unassembled WGS sequence"/>
</dbReference>
<feature type="domain" description="Rad50/SbcC-type AAA" evidence="2">
    <location>
        <begin position="296"/>
        <end position="509"/>
    </location>
</feature>
<dbReference type="Pfam" id="PF13476">
    <property type="entry name" value="AAA_23"/>
    <property type="match status" value="1"/>
</dbReference>
<name>A0A7W5C759_9BACL</name>
<feature type="coiled-coil region" evidence="1">
    <location>
        <begin position="612"/>
        <end position="646"/>
    </location>
</feature>
<feature type="coiled-coil region" evidence="1">
    <location>
        <begin position="435"/>
        <end position="479"/>
    </location>
</feature>
<organism evidence="3 4">
    <name type="scientific">Paenibacillus endophyticus</name>
    <dbReference type="NCBI Taxonomy" id="1294268"/>
    <lineage>
        <taxon>Bacteria</taxon>
        <taxon>Bacillati</taxon>
        <taxon>Bacillota</taxon>
        <taxon>Bacilli</taxon>
        <taxon>Bacillales</taxon>
        <taxon>Paenibacillaceae</taxon>
        <taxon>Paenibacillus</taxon>
    </lineage>
</organism>
<dbReference type="Gene3D" id="3.20.20.140">
    <property type="entry name" value="Metal-dependent hydrolases"/>
    <property type="match status" value="1"/>
</dbReference>